<organism evidence="6 7">
    <name type="scientific">Alistipes dispar</name>
    <dbReference type="NCBI Taxonomy" id="2585119"/>
    <lineage>
        <taxon>Bacteria</taxon>
        <taxon>Pseudomonadati</taxon>
        <taxon>Bacteroidota</taxon>
        <taxon>Bacteroidia</taxon>
        <taxon>Bacteroidales</taxon>
        <taxon>Rikenellaceae</taxon>
        <taxon>Alistipes</taxon>
    </lineage>
</organism>
<keyword evidence="3" id="KW-0812">Transmembrane</keyword>
<dbReference type="Gene3D" id="2.30.30.40">
    <property type="entry name" value="SH3 Domains"/>
    <property type="match status" value="1"/>
</dbReference>
<dbReference type="SMART" id="SM00028">
    <property type="entry name" value="TPR"/>
    <property type="match status" value="2"/>
</dbReference>
<gene>
    <name evidence="6" type="ORF">A5CPEGH6_09480</name>
</gene>
<feature type="transmembrane region" description="Helical" evidence="3">
    <location>
        <begin position="165"/>
        <end position="185"/>
    </location>
</feature>
<dbReference type="InterPro" id="IPR011990">
    <property type="entry name" value="TPR-like_helical_dom_sf"/>
</dbReference>
<evidence type="ECO:0000259" key="5">
    <source>
        <dbReference type="Pfam" id="PF08239"/>
    </source>
</evidence>
<evidence type="ECO:0000256" key="4">
    <source>
        <dbReference type="SAM" id="SignalP"/>
    </source>
</evidence>
<dbReference type="Proteomes" id="UP000319374">
    <property type="component" value="Chromosome"/>
</dbReference>
<dbReference type="OrthoDB" id="9776208at2"/>
<protein>
    <recommendedName>
        <fullName evidence="5">SH3b domain-containing protein</fullName>
    </recommendedName>
</protein>
<evidence type="ECO:0000313" key="7">
    <source>
        <dbReference type="Proteomes" id="UP000319374"/>
    </source>
</evidence>
<dbReference type="InterPro" id="IPR019734">
    <property type="entry name" value="TPR_rpt"/>
</dbReference>
<evidence type="ECO:0000256" key="3">
    <source>
        <dbReference type="SAM" id="Phobius"/>
    </source>
</evidence>
<dbReference type="EMBL" id="AP019736">
    <property type="protein sequence ID" value="BBL06310.1"/>
    <property type="molecule type" value="Genomic_DNA"/>
</dbReference>
<dbReference type="KEGG" id="ada:A5CPEGH6_09480"/>
<dbReference type="Gene3D" id="1.25.40.10">
    <property type="entry name" value="Tetratricopeptide repeat domain"/>
    <property type="match status" value="1"/>
</dbReference>
<feature type="domain" description="SH3b" evidence="5">
    <location>
        <begin position="234"/>
        <end position="278"/>
    </location>
</feature>
<dbReference type="GeneID" id="98672927"/>
<keyword evidence="7" id="KW-1185">Reference proteome</keyword>
<dbReference type="InterPro" id="IPR003646">
    <property type="entry name" value="SH3-like_bac-type"/>
</dbReference>
<keyword evidence="3" id="KW-1133">Transmembrane helix</keyword>
<feature type="region of interest" description="Disordered" evidence="2">
    <location>
        <begin position="24"/>
        <end position="58"/>
    </location>
</feature>
<sequence>MKRLIITLVLLFGLSALSAQEGAAPAGEPRTDSVAASGDAATAAGERADDSGAESSAGSLWDRANTAYINGDYHAALEMYERILAGGMGSAKLYYNLANACFKEGQTGRAILFYHRALRLAPGSDDIRYNLSVAEARTKDRIEEIPAFFLTEWARAVRRTMSCTAWSVLSLAALAFALGLFLLYLLAPRLSLRKAGFYGTAVAAALFVLTTWFAAGERREMLDDSQAVVMAASTAVKSSPDKSATDLFVLHEGTLVKISDRLEGWCEITIADGKKGWLECRTIERI</sequence>
<feature type="signal peptide" evidence="4">
    <location>
        <begin position="1"/>
        <end position="19"/>
    </location>
</feature>
<keyword evidence="1" id="KW-0802">TPR repeat</keyword>
<dbReference type="PROSITE" id="PS50005">
    <property type="entry name" value="TPR"/>
    <property type="match status" value="1"/>
</dbReference>
<keyword evidence="4" id="KW-0732">Signal</keyword>
<dbReference type="SUPFAM" id="SSF48452">
    <property type="entry name" value="TPR-like"/>
    <property type="match status" value="1"/>
</dbReference>
<feature type="transmembrane region" description="Helical" evidence="3">
    <location>
        <begin position="197"/>
        <end position="215"/>
    </location>
</feature>
<proteinExistence type="predicted"/>
<evidence type="ECO:0000256" key="2">
    <source>
        <dbReference type="SAM" id="MobiDB-lite"/>
    </source>
</evidence>
<feature type="chain" id="PRO_5021393645" description="SH3b domain-containing protein" evidence="4">
    <location>
        <begin position="20"/>
        <end position="286"/>
    </location>
</feature>
<dbReference type="Pfam" id="PF00515">
    <property type="entry name" value="TPR_1"/>
    <property type="match status" value="1"/>
</dbReference>
<name>A0A4Y1WZE8_9BACT</name>
<keyword evidence="3" id="KW-0472">Membrane</keyword>
<reference evidence="7" key="1">
    <citation type="submission" date="2019-06" db="EMBL/GenBank/DDBJ databases">
        <title>Alistipes onderdonkii subsp. vulgaris subsp. nov., Alistipes dispar sp. nov. and Alistipes communis sp. nov., isolated from human faeces, and creation of Alistipes onderdonkii subsp. onderdonkii subsp. nov.</title>
        <authorList>
            <person name="Sakamoto M."/>
            <person name="Ikeyama N."/>
            <person name="Ogata Y."/>
            <person name="Suda W."/>
            <person name="Iino T."/>
            <person name="Hattori M."/>
            <person name="Ohkuma M."/>
        </authorList>
    </citation>
    <scope>NUCLEOTIDE SEQUENCE [LARGE SCALE GENOMIC DNA]</scope>
    <source>
        <strain evidence="7">5CPEGH6</strain>
    </source>
</reference>
<feature type="compositionally biased region" description="Low complexity" evidence="2">
    <location>
        <begin position="32"/>
        <end position="45"/>
    </location>
</feature>
<evidence type="ECO:0000313" key="6">
    <source>
        <dbReference type="EMBL" id="BBL06310.1"/>
    </source>
</evidence>
<feature type="repeat" description="TPR" evidence="1">
    <location>
        <begin position="91"/>
        <end position="124"/>
    </location>
</feature>
<dbReference type="AlphaFoldDB" id="A0A4Y1WZE8"/>
<evidence type="ECO:0000256" key="1">
    <source>
        <dbReference type="PROSITE-ProRule" id="PRU00339"/>
    </source>
</evidence>
<accession>A0A4Y1WZE8</accession>
<dbReference type="Pfam" id="PF08239">
    <property type="entry name" value="SH3_3"/>
    <property type="match status" value="1"/>
</dbReference>
<dbReference type="RefSeq" id="WP_141428142.1">
    <property type="nucleotide sequence ID" value="NZ_AP019736.1"/>
</dbReference>